<gene>
    <name evidence="8" type="ORF">SAMN05444266_102600</name>
</gene>
<dbReference type="OrthoDB" id="9764892at2"/>
<dbReference type="GO" id="GO:0005829">
    <property type="term" value="C:cytosol"/>
    <property type="evidence" value="ECO:0007669"/>
    <property type="project" value="TreeGrafter"/>
</dbReference>
<dbReference type="InterPro" id="IPR002155">
    <property type="entry name" value="Thiolase"/>
</dbReference>
<keyword evidence="3 5" id="KW-0012">Acyltransferase</keyword>
<feature type="active site" description="Proton acceptor" evidence="4">
    <location>
        <position position="377"/>
    </location>
</feature>
<evidence type="ECO:0000256" key="1">
    <source>
        <dbReference type="ARBA" id="ARBA00010982"/>
    </source>
</evidence>
<dbReference type="CDD" id="cd00751">
    <property type="entry name" value="thiolase"/>
    <property type="match status" value="1"/>
</dbReference>
<dbReference type="SUPFAM" id="SSF53901">
    <property type="entry name" value="Thiolase-like"/>
    <property type="match status" value="2"/>
</dbReference>
<dbReference type="Gene3D" id="3.40.47.10">
    <property type="match status" value="1"/>
</dbReference>
<evidence type="ECO:0000259" key="7">
    <source>
        <dbReference type="Pfam" id="PF02803"/>
    </source>
</evidence>
<feature type="active site" description="Acyl-thioester intermediate" evidence="4">
    <location>
        <position position="88"/>
    </location>
</feature>
<dbReference type="PIRSF" id="PIRSF000429">
    <property type="entry name" value="Ac-CoA_Ac_transf"/>
    <property type="match status" value="1"/>
</dbReference>
<dbReference type="PANTHER" id="PTHR42689:SF1">
    <property type="entry name" value="ACETYL-COA ACYLTRANSFERASE FADA2 (3-KETOACYL-COA THIOLASE) (BETA-KETOTHIOLASE)-RELATED"/>
    <property type="match status" value="1"/>
</dbReference>
<evidence type="ECO:0000256" key="4">
    <source>
        <dbReference type="PIRSR" id="PIRSR000429-1"/>
    </source>
</evidence>
<dbReference type="GO" id="GO:0003988">
    <property type="term" value="F:acetyl-CoA C-acyltransferase activity"/>
    <property type="evidence" value="ECO:0007669"/>
    <property type="project" value="UniProtKB-ARBA"/>
</dbReference>
<evidence type="ECO:0000256" key="3">
    <source>
        <dbReference type="ARBA" id="ARBA00023315"/>
    </source>
</evidence>
<feature type="domain" description="Thiolase N-terminal" evidence="6">
    <location>
        <begin position="4"/>
        <end position="272"/>
    </location>
</feature>
<feature type="domain" description="Thiolase C-terminal" evidence="7">
    <location>
        <begin position="281"/>
        <end position="419"/>
    </location>
</feature>
<keyword evidence="9" id="KW-1185">Reference proteome</keyword>
<evidence type="ECO:0000259" key="6">
    <source>
        <dbReference type="Pfam" id="PF00108"/>
    </source>
</evidence>
<accession>A0A1M6Z3E4</accession>
<dbReference type="Proteomes" id="UP000184420">
    <property type="component" value="Unassembled WGS sequence"/>
</dbReference>
<dbReference type="STRING" id="1419482.SAMN05444266_102600"/>
<evidence type="ECO:0000256" key="5">
    <source>
        <dbReference type="RuleBase" id="RU003557"/>
    </source>
</evidence>
<dbReference type="RefSeq" id="WP_073079462.1">
    <property type="nucleotide sequence ID" value="NZ_FRBL01000002.1"/>
</dbReference>
<evidence type="ECO:0000313" key="8">
    <source>
        <dbReference type="EMBL" id="SHL25044.1"/>
    </source>
</evidence>
<proteinExistence type="inferred from homology"/>
<reference evidence="8 9" key="1">
    <citation type="submission" date="2016-11" db="EMBL/GenBank/DDBJ databases">
        <authorList>
            <person name="Jaros S."/>
            <person name="Januszkiewicz K."/>
            <person name="Wedrychowicz H."/>
        </authorList>
    </citation>
    <scope>NUCLEOTIDE SEQUENCE [LARGE SCALE GENOMIC DNA]</scope>
    <source>
        <strain evidence="8 9">DSM 27406</strain>
    </source>
</reference>
<dbReference type="Pfam" id="PF00108">
    <property type="entry name" value="Thiolase_N"/>
    <property type="match status" value="1"/>
</dbReference>
<dbReference type="NCBIfam" id="TIGR01930">
    <property type="entry name" value="AcCoA-C-Actrans"/>
    <property type="match status" value="1"/>
</dbReference>
<organism evidence="8 9">
    <name type="scientific">Chitinophaga jiangningensis</name>
    <dbReference type="NCBI Taxonomy" id="1419482"/>
    <lineage>
        <taxon>Bacteria</taxon>
        <taxon>Pseudomonadati</taxon>
        <taxon>Bacteroidota</taxon>
        <taxon>Chitinophagia</taxon>
        <taxon>Chitinophagales</taxon>
        <taxon>Chitinophagaceae</taxon>
        <taxon>Chitinophaga</taxon>
    </lineage>
</organism>
<dbReference type="InterPro" id="IPR020617">
    <property type="entry name" value="Thiolase_C"/>
</dbReference>
<evidence type="ECO:0000256" key="2">
    <source>
        <dbReference type="ARBA" id="ARBA00022679"/>
    </source>
</evidence>
<dbReference type="NCBIfam" id="NF006740">
    <property type="entry name" value="PRK09268.1"/>
    <property type="match status" value="1"/>
</dbReference>
<sequence length="420" mass="45561">MEKVAIIGSQRVPFVKSFTHYLRTSNQDMLTACLQQLVSKYHLAGERLGDVALGAIMNRSTDWNFARECVLGSGLDSHTPGYNVVRACSTSLDAAVQIGLRIKAGQIAVGIAGGSDTNSDLPILFSKQFSWKMIALRHAKTFGEKLKVLASFRIKDLSPVYPSIVEPRTGLSMGQHTERMVKEWGITREAQDELAYYSHMNAEKAYQAGFFNDLVFPYKGVTKDTIIRPDTTLEKLAKLRPAFDTTGAGTLTAGNSTLYSDGAAAVLLASESYARQRGLPVLAYLEDAESAAVDYVNGEGLLMAPTYAVARLLRRNHLTLQDFDLYEIHEAFCGQVLCTLKAWEDPAYCQRLGYDQPLGSIDRSKLNTTGGSVAIGHPFGATGARILGQTAKVLHERGGGRALISICTAGGMGLVAIVQL</sequence>
<comment type="similarity">
    <text evidence="1 5">Belongs to the thiolase-like superfamily. Thiolase family.</text>
</comment>
<dbReference type="EMBL" id="FRBL01000002">
    <property type="protein sequence ID" value="SHL25044.1"/>
    <property type="molecule type" value="Genomic_DNA"/>
</dbReference>
<dbReference type="InterPro" id="IPR016039">
    <property type="entry name" value="Thiolase-like"/>
</dbReference>
<name>A0A1M6Z3E4_9BACT</name>
<keyword evidence="2 5" id="KW-0808">Transferase</keyword>
<dbReference type="InterPro" id="IPR020613">
    <property type="entry name" value="Thiolase_CS"/>
</dbReference>
<dbReference type="InterPro" id="IPR020616">
    <property type="entry name" value="Thiolase_N"/>
</dbReference>
<dbReference type="PROSITE" id="PS00737">
    <property type="entry name" value="THIOLASE_2"/>
    <property type="match status" value="1"/>
</dbReference>
<protein>
    <submittedName>
        <fullName evidence="8">3-ketoacyl-CoA thiolase</fullName>
    </submittedName>
</protein>
<evidence type="ECO:0000313" key="9">
    <source>
        <dbReference type="Proteomes" id="UP000184420"/>
    </source>
</evidence>
<dbReference type="Pfam" id="PF02803">
    <property type="entry name" value="Thiolase_C"/>
    <property type="match status" value="1"/>
</dbReference>
<dbReference type="AlphaFoldDB" id="A0A1M6Z3E4"/>
<dbReference type="InterPro" id="IPR050521">
    <property type="entry name" value="3-ketoacyl-CoA_Thiolase"/>
</dbReference>
<feature type="active site" description="Proton acceptor" evidence="4">
    <location>
        <position position="407"/>
    </location>
</feature>
<dbReference type="PANTHER" id="PTHR42689">
    <property type="entry name" value="ACETYL-COA ACYLTRANSFERASE FADA2 (3-KETOACYL-COA THIOLASE) (BETA-KETOTHIOLASE)-RELATED"/>
    <property type="match status" value="1"/>
</dbReference>